<evidence type="ECO:0000313" key="10">
    <source>
        <dbReference type="Proteomes" id="UP001216638"/>
    </source>
</evidence>
<dbReference type="GO" id="GO:0005829">
    <property type="term" value="C:cytosol"/>
    <property type="evidence" value="ECO:0007669"/>
    <property type="project" value="TreeGrafter"/>
</dbReference>
<evidence type="ECO:0000256" key="6">
    <source>
        <dbReference type="SAM" id="MobiDB-lite"/>
    </source>
</evidence>
<comment type="catalytic activity">
    <reaction evidence="1 5">
        <text>[protein]-peptidylproline (omega=180) = [protein]-peptidylproline (omega=0)</text>
        <dbReference type="Rhea" id="RHEA:16237"/>
        <dbReference type="Rhea" id="RHEA-COMP:10747"/>
        <dbReference type="Rhea" id="RHEA-COMP:10748"/>
        <dbReference type="ChEBI" id="CHEBI:83833"/>
        <dbReference type="ChEBI" id="CHEBI:83834"/>
        <dbReference type="EC" id="5.2.1.8"/>
    </reaction>
</comment>
<evidence type="ECO:0000259" key="8">
    <source>
        <dbReference type="PROSITE" id="PS50198"/>
    </source>
</evidence>
<keyword evidence="2 4" id="KW-0697">Rotamase</keyword>
<dbReference type="InterPro" id="IPR036020">
    <property type="entry name" value="WW_dom_sf"/>
</dbReference>
<dbReference type="FunFam" id="3.10.50.40:FF:000026">
    <property type="entry name" value="Peptidyl-prolyl cis-trans isomerase"/>
    <property type="match status" value="1"/>
</dbReference>
<keyword evidence="10" id="KW-1185">Reference proteome</keyword>
<evidence type="ECO:0000256" key="5">
    <source>
        <dbReference type="RuleBase" id="RU363014"/>
    </source>
</evidence>
<protein>
    <recommendedName>
        <fullName evidence="5">Peptidyl-prolyl cis-trans isomerase</fullName>
        <ecNumber evidence="5">5.2.1.8</ecNumber>
    </recommendedName>
</protein>
<dbReference type="InterPro" id="IPR000297">
    <property type="entry name" value="PPIase_PpiC"/>
</dbReference>
<dbReference type="SUPFAM" id="SSF51045">
    <property type="entry name" value="WW domain"/>
    <property type="match status" value="1"/>
</dbReference>
<dbReference type="Pfam" id="PF00639">
    <property type="entry name" value="Rotamase"/>
    <property type="match status" value="1"/>
</dbReference>
<evidence type="ECO:0000256" key="2">
    <source>
        <dbReference type="ARBA" id="ARBA00023110"/>
    </source>
</evidence>
<feature type="domain" description="WW" evidence="7">
    <location>
        <begin position="1"/>
        <end position="31"/>
    </location>
</feature>
<evidence type="ECO:0000259" key="7">
    <source>
        <dbReference type="PROSITE" id="PS50020"/>
    </source>
</evidence>
<dbReference type="Proteomes" id="UP001216638">
    <property type="component" value="Chromosome 1"/>
</dbReference>
<dbReference type="PROSITE" id="PS01096">
    <property type="entry name" value="PPIC_PPIASE_1"/>
    <property type="match status" value="1"/>
</dbReference>
<evidence type="ECO:0000256" key="3">
    <source>
        <dbReference type="ARBA" id="ARBA00023235"/>
    </source>
</evidence>
<dbReference type="PANTHER" id="PTHR10657:SF4">
    <property type="entry name" value="PEPTIDYL-PROLYL CIS-TRANS ISOMERASE-RELATED"/>
    <property type="match status" value="1"/>
</dbReference>
<feature type="domain" description="PpiC" evidence="8">
    <location>
        <begin position="60"/>
        <end position="173"/>
    </location>
</feature>
<dbReference type="PROSITE" id="PS50020">
    <property type="entry name" value="WW_DOMAIN_2"/>
    <property type="match status" value="1"/>
</dbReference>
<dbReference type="InterPro" id="IPR023058">
    <property type="entry name" value="PPIase_PpiC_CS"/>
</dbReference>
<organism evidence="9 10">
    <name type="scientific">Malassezia brasiliensis</name>
    <dbReference type="NCBI Taxonomy" id="1821822"/>
    <lineage>
        <taxon>Eukaryota</taxon>
        <taxon>Fungi</taxon>
        <taxon>Dikarya</taxon>
        <taxon>Basidiomycota</taxon>
        <taxon>Ustilaginomycotina</taxon>
        <taxon>Malasseziomycetes</taxon>
        <taxon>Malasseziales</taxon>
        <taxon>Malasseziaceae</taxon>
        <taxon>Malassezia</taxon>
    </lineage>
</organism>
<dbReference type="PROSITE" id="PS50198">
    <property type="entry name" value="PPIC_PPIASE_2"/>
    <property type="match status" value="1"/>
</dbReference>
<dbReference type="EC" id="5.2.1.8" evidence="5"/>
<dbReference type="Gene3D" id="2.20.70.10">
    <property type="match status" value="1"/>
</dbReference>
<accession>A0AAF0INF4</accession>
<dbReference type="CDD" id="cd00201">
    <property type="entry name" value="WW"/>
    <property type="match status" value="1"/>
</dbReference>
<keyword evidence="3 4" id="KW-0413">Isomerase</keyword>
<dbReference type="GO" id="GO:0003755">
    <property type="term" value="F:peptidyl-prolyl cis-trans isomerase activity"/>
    <property type="evidence" value="ECO:0007669"/>
    <property type="project" value="UniProtKB-UniRule"/>
</dbReference>
<feature type="region of interest" description="Disordered" evidence="6">
    <location>
        <begin position="41"/>
        <end position="60"/>
    </location>
</feature>
<reference evidence="9" key="1">
    <citation type="submission" date="2023-03" db="EMBL/GenBank/DDBJ databases">
        <title>Mating type loci evolution in Malassezia.</title>
        <authorList>
            <person name="Coelho M.A."/>
        </authorList>
    </citation>
    <scope>NUCLEOTIDE SEQUENCE</scope>
    <source>
        <strain evidence="9">CBS 14135</strain>
    </source>
</reference>
<dbReference type="InterPro" id="IPR001202">
    <property type="entry name" value="WW_dom"/>
</dbReference>
<dbReference type="EMBL" id="CP119951">
    <property type="protein sequence ID" value="WFC93661.1"/>
    <property type="molecule type" value="Genomic_DNA"/>
</dbReference>
<evidence type="ECO:0000256" key="4">
    <source>
        <dbReference type="PROSITE-ProRule" id="PRU00278"/>
    </source>
</evidence>
<gene>
    <name evidence="9" type="primary">pin1</name>
    <name evidence="9" type="ORF">MBRA1_000283</name>
</gene>
<dbReference type="Gene3D" id="3.10.50.40">
    <property type="match status" value="1"/>
</dbReference>
<dbReference type="SUPFAM" id="SSF54534">
    <property type="entry name" value="FKBP-like"/>
    <property type="match status" value="1"/>
</dbReference>
<dbReference type="InterPro" id="IPR051370">
    <property type="entry name" value="PPIase_Pin1"/>
</dbReference>
<sequence length="173" mass="19258">MTWEVRFSNTRQLPYFYNADTQVSMWELPDGMTEEQARNLPGGSLLGEAQPDQPAPAHAKDTIRASHILIKHKDSRRPSSHRQSVITRTKEEAIQTLHHLKEKLGGKPTPEQFSQAAQEYSDCSSAQRGGDLGHFGRGQMQPAFEKAAFDLPVGETSDVIHTDSGVHIIQRTA</sequence>
<proteinExistence type="predicted"/>
<dbReference type="GO" id="GO:0005634">
    <property type="term" value="C:nucleus"/>
    <property type="evidence" value="ECO:0007669"/>
    <property type="project" value="TreeGrafter"/>
</dbReference>
<evidence type="ECO:0000256" key="1">
    <source>
        <dbReference type="ARBA" id="ARBA00000971"/>
    </source>
</evidence>
<feature type="compositionally biased region" description="Polar residues" evidence="6">
    <location>
        <begin position="111"/>
        <end position="127"/>
    </location>
</feature>
<name>A0AAF0INF4_9BASI</name>
<dbReference type="AlphaFoldDB" id="A0AAF0INF4"/>
<dbReference type="InterPro" id="IPR046357">
    <property type="entry name" value="PPIase_dom_sf"/>
</dbReference>
<dbReference type="PANTHER" id="PTHR10657">
    <property type="entry name" value="PEPTIDYL-PROLYL CIS-TRANS ISOMERASE"/>
    <property type="match status" value="1"/>
</dbReference>
<evidence type="ECO:0000313" key="9">
    <source>
        <dbReference type="EMBL" id="WFC93661.1"/>
    </source>
</evidence>
<feature type="region of interest" description="Disordered" evidence="6">
    <location>
        <begin position="103"/>
        <end position="137"/>
    </location>
</feature>
<dbReference type="GO" id="GO:0060261">
    <property type="term" value="P:positive regulation of transcription initiation by RNA polymerase II"/>
    <property type="evidence" value="ECO:0007669"/>
    <property type="project" value="UniProtKB-ARBA"/>
</dbReference>